<sequence>MLVADMRSLRDQTASWVLVNTFDELERAAIDALRAHLPAVLPVGPLFRAEDDDDAHDEEDECAAWLDARPPRSVVFVAFGSLVKPSREDMAELAEGLVSTGRPFLWVVRHDTRDLLPDDHLRNEKNKMGKVVPWCRQRRVLAHPAVGCFVTHCGWNSTVEALAAGVPVVTYPSWSDQPTNAKLLVDGFGVGVRLPVPPTRDALRRCVEEVMAGPGAEAMRGRVGEWKAKAAAAVAPGGSADRGVQDFVDAVRLI</sequence>
<comment type="similarity">
    <text evidence="1 3">Belongs to the UDP-glycosyltransferase family.</text>
</comment>
<dbReference type="GO" id="GO:0080043">
    <property type="term" value="F:quercetin 3-O-glucosyltransferase activity"/>
    <property type="evidence" value="ECO:0007669"/>
    <property type="project" value="TreeGrafter"/>
</dbReference>
<keyword evidence="5" id="KW-1185">Reference proteome</keyword>
<reference evidence="4" key="1">
    <citation type="journal article" date="2018" name="DNA Res.">
        <title>Multiple hybrid de novo genome assembly of finger millet, an orphan allotetraploid crop.</title>
        <authorList>
            <person name="Hatakeyama M."/>
            <person name="Aluri S."/>
            <person name="Balachadran M.T."/>
            <person name="Sivarajan S.R."/>
            <person name="Patrignani A."/>
            <person name="Gruter S."/>
            <person name="Poveda L."/>
            <person name="Shimizu-Inatsugi R."/>
            <person name="Baeten J."/>
            <person name="Francoijs K.J."/>
            <person name="Nataraja K.N."/>
            <person name="Reddy Y.A.N."/>
            <person name="Phadnis S."/>
            <person name="Ravikumar R.L."/>
            <person name="Schlapbach R."/>
            <person name="Sreeman S.M."/>
            <person name="Shimizu K.K."/>
        </authorList>
    </citation>
    <scope>NUCLEOTIDE SEQUENCE</scope>
</reference>
<dbReference type="Pfam" id="PF00201">
    <property type="entry name" value="UDPGT"/>
    <property type="match status" value="1"/>
</dbReference>
<evidence type="ECO:0000313" key="5">
    <source>
        <dbReference type="Proteomes" id="UP001054889"/>
    </source>
</evidence>
<dbReference type="EMBL" id="BQKI01000073">
    <property type="protein sequence ID" value="GJN18042.1"/>
    <property type="molecule type" value="Genomic_DNA"/>
</dbReference>
<accession>A0AAV5E6H8</accession>
<dbReference type="CDD" id="cd03784">
    <property type="entry name" value="GT1_Gtf-like"/>
    <property type="match status" value="1"/>
</dbReference>
<name>A0AAV5E6H8_ELECO</name>
<evidence type="ECO:0000256" key="3">
    <source>
        <dbReference type="RuleBase" id="RU003718"/>
    </source>
</evidence>
<dbReference type="Proteomes" id="UP001054889">
    <property type="component" value="Unassembled WGS sequence"/>
</dbReference>
<protein>
    <recommendedName>
        <fullName evidence="6">UDP-glycosyltransferases domain-containing protein</fullName>
    </recommendedName>
</protein>
<organism evidence="4 5">
    <name type="scientific">Eleusine coracana subsp. coracana</name>
    <dbReference type="NCBI Taxonomy" id="191504"/>
    <lineage>
        <taxon>Eukaryota</taxon>
        <taxon>Viridiplantae</taxon>
        <taxon>Streptophyta</taxon>
        <taxon>Embryophyta</taxon>
        <taxon>Tracheophyta</taxon>
        <taxon>Spermatophyta</taxon>
        <taxon>Magnoliopsida</taxon>
        <taxon>Liliopsida</taxon>
        <taxon>Poales</taxon>
        <taxon>Poaceae</taxon>
        <taxon>PACMAD clade</taxon>
        <taxon>Chloridoideae</taxon>
        <taxon>Cynodonteae</taxon>
        <taxon>Eleusininae</taxon>
        <taxon>Eleusine</taxon>
    </lineage>
</organism>
<keyword evidence="2 3" id="KW-0808">Transferase</keyword>
<dbReference type="GO" id="GO:0080044">
    <property type="term" value="F:quercetin 7-O-glucosyltransferase activity"/>
    <property type="evidence" value="ECO:0007669"/>
    <property type="project" value="TreeGrafter"/>
</dbReference>
<dbReference type="Gene3D" id="3.40.50.2000">
    <property type="entry name" value="Glycogen Phosphorylase B"/>
    <property type="match status" value="2"/>
</dbReference>
<gene>
    <name evidence="4" type="primary">gb05160</name>
    <name evidence="4" type="ORF">PR202_gb05160</name>
</gene>
<dbReference type="FunFam" id="3.40.50.2000:FF:000171">
    <property type="entry name" value="Glycosyltransferase"/>
    <property type="match status" value="1"/>
</dbReference>
<evidence type="ECO:0008006" key="6">
    <source>
        <dbReference type="Google" id="ProtNLM"/>
    </source>
</evidence>
<evidence type="ECO:0000256" key="2">
    <source>
        <dbReference type="ARBA" id="ARBA00022679"/>
    </source>
</evidence>
<evidence type="ECO:0000313" key="4">
    <source>
        <dbReference type="EMBL" id="GJN18042.1"/>
    </source>
</evidence>
<dbReference type="InterPro" id="IPR002213">
    <property type="entry name" value="UDP_glucos_trans"/>
</dbReference>
<dbReference type="AlphaFoldDB" id="A0AAV5E6H8"/>
<dbReference type="InterPro" id="IPR035595">
    <property type="entry name" value="UDP_glycos_trans_CS"/>
</dbReference>
<keyword evidence="3" id="KW-0328">Glycosyltransferase</keyword>
<dbReference type="PANTHER" id="PTHR11926">
    <property type="entry name" value="GLUCOSYL/GLUCURONOSYL TRANSFERASES"/>
    <property type="match status" value="1"/>
</dbReference>
<evidence type="ECO:0000256" key="1">
    <source>
        <dbReference type="ARBA" id="ARBA00009995"/>
    </source>
</evidence>
<proteinExistence type="inferred from homology"/>
<comment type="caution">
    <text evidence="4">The sequence shown here is derived from an EMBL/GenBank/DDBJ whole genome shotgun (WGS) entry which is preliminary data.</text>
</comment>
<dbReference type="PANTHER" id="PTHR11926:SF1320">
    <property type="entry name" value="GLYCOSYLTRANSFERASE"/>
    <property type="match status" value="1"/>
</dbReference>
<dbReference type="SUPFAM" id="SSF53756">
    <property type="entry name" value="UDP-Glycosyltransferase/glycogen phosphorylase"/>
    <property type="match status" value="1"/>
</dbReference>
<reference evidence="4" key="2">
    <citation type="submission" date="2021-12" db="EMBL/GenBank/DDBJ databases">
        <title>Resequencing data analysis of finger millet.</title>
        <authorList>
            <person name="Hatakeyama M."/>
            <person name="Aluri S."/>
            <person name="Balachadran M.T."/>
            <person name="Sivarajan S.R."/>
            <person name="Poveda L."/>
            <person name="Shimizu-Inatsugi R."/>
            <person name="Schlapbach R."/>
            <person name="Sreeman S.M."/>
            <person name="Shimizu K.K."/>
        </authorList>
    </citation>
    <scope>NUCLEOTIDE SEQUENCE</scope>
</reference>
<dbReference type="PROSITE" id="PS00375">
    <property type="entry name" value="UDPGT"/>
    <property type="match status" value="1"/>
</dbReference>